<dbReference type="Gene3D" id="2.40.260.10">
    <property type="entry name" value="Sortase"/>
    <property type="match status" value="1"/>
</dbReference>
<evidence type="ECO:0000256" key="4">
    <source>
        <dbReference type="SAM" id="Phobius"/>
    </source>
</evidence>
<dbReference type="EMBL" id="VDFR01000069">
    <property type="protein sequence ID" value="TNC45211.1"/>
    <property type="molecule type" value="Genomic_DNA"/>
</dbReference>
<dbReference type="InterPro" id="IPR042003">
    <property type="entry name" value="Sortase_E"/>
</dbReference>
<organism evidence="6 7">
    <name type="scientific">Mumia zhuanghuii</name>
    <dbReference type="NCBI Taxonomy" id="2585211"/>
    <lineage>
        <taxon>Bacteria</taxon>
        <taxon>Bacillati</taxon>
        <taxon>Actinomycetota</taxon>
        <taxon>Actinomycetes</taxon>
        <taxon>Propionibacteriales</taxon>
        <taxon>Nocardioidaceae</taxon>
        <taxon>Mumia</taxon>
    </lineage>
</organism>
<feature type="active site" description="Acyl-thioester intermediate" evidence="2">
    <location>
        <position position="260"/>
    </location>
</feature>
<evidence type="ECO:0000256" key="2">
    <source>
        <dbReference type="PIRSR" id="PIRSR605754-1"/>
    </source>
</evidence>
<dbReference type="InterPro" id="IPR023365">
    <property type="entry name" value="Sortase_dom-sf"/>
</dbReference>
<keyword evidence="4" id="KW-0472">Membrane</keyword>
<evidence type="ECO:0000313" key="7">
    <source>
        <dbReference type="Proteomes" id="UP000306740"/>
    </source>
</evidence>
<dbReference type="CDD" id="cd05830">
    <property type="entry name" value="Sortase_E"/>
    <property type="match status" value="1"/>
</dbReference>
<keyword evidence="1" id="KW-0378">Hydrolase</keyword>
<dbReference type="InterPro" id="IPR053465">
    <property type="entry name" value="Sortase_Class_E"/>
</dbReference>
<accession>A0A5C4MMZ1</accession>
<keyword evidence="4" id="KW-0812">Transmembrane</keyword>
<comment type="caution">
    <text evidence="6">The sequence shown here is derived from an EMBL/GenBank/DDBJ whole genome shotgun (WGS) entry which is preliminary data.</text>
</comment>
<dbReference type="Proteomes" id="UP000306740">
    <property type="component" value="Unassembled WGS sequence"/>
</dbReference>
<keyword evidence="4" id="KW-1133">Transmembrane helix</keyword>
<feature type="transmembrane region" description="Helical" evidence="4">
    <location>
        <begin position="71"/>
        <end position="89"/>
    </location>
</feature>
<proteinExistence type="predicted"/>
<gene>
    <name evidence="6" type="ORF">FHE65_15480</name>
    <name evidence="5" type="ORF">FHE65_34965</name>
</gene>
<dbReference type="EMBL" id="VDFR01000257">
    <property type="protein sequence ID" value="TNC24724.1"/>
    <property type="molecule type" value="Genomic_DNA"/>
</dbReference>
<protein>
    <submittedName>
        <fullName evidence="6">Class E sortase</fullName>
    </submittedName>
</protein>
<name>A0A5C4MMZ1_9ACTN</name>
<dbReference type="GO" id="GO:0016787">
    <property type="term" value="F:hydrolase activity"/>
    <property type="evidence" value="ECO:0007669"/>
    <property type="project" value="UniProtKB-KW"/>
</dbReference>
<sequence length="282" mass="30900">MFGGRSRTSIARKHGVESGRCRGRATLDVTLVTPAPTGIGRRGGSVPTSLTPPRRERPELRPTPQLRPTRILATFLTLVLLVGAGWFAWKYVGTNIVAKQRQGEMAVALADDWRDNRQGDATDDEIAVGEAMAVMRIPRFGDDFEVPVVEGIDDSALTSGVGHFPDTQRPGQLGNFAVAGHRITNGQPFKDFPDLRAGDEVEVETRTHVYTYVLEGSGTSTIVDFTDIWVIQPVPEKARQRPSGRSRAVPREALITLTTCSEIFHTDNRSVVFGHLVSTERA</sequence>
<dbReference type="AlphaFoldDB" id="A0A5C4MMZ1"/>
<feature type="active site" description="Proton donor/acceptor" evidence="2">
    <location>
        <position position="181"/>
    </location>
</feature>
<dbReference type="Pfam" id="PF04203">
    <property type="entry name" value="Sortase"/>
    <property type="match status" value="1"/>
</dbReference>
<dbReference type="NCBIfam" id="NF033747">
    <property type="entry name" value="class_E_sortase"/>
    <property type="match status" value="1"/>
</dbReference>
<feature type="region of interest" description="Disordered" evidence="3">
    <location>
        <begin position="32"/>
        <end position="65"/>
    </location>
</feature>
<evidence type="ECO:0000313" key="5">
    <source>
        <dbReference type="EMBL" id="TNC24724.1"/>
    </source>
</evidence>
<dbReference type="InterPro" id="IPR005754">
    <property type="entry name" value="Sortase"/>
</dbReference>
<evidence type="ECO:0000256" key="1">
    <source>
        <dbReference type="ARBA" id="ARBA00022801"/>
    </source>
</evidence>
<dbReference type="SUPFAM" id="SSF63817">
    <property type="entry name" value="Sortase"/>
    <property type="match status" value="1"/>
</dbReference>
<evidence type="ECO:0000256" key="3">
    <source>
        <dbReference type="SAM" id="MobiDB-lite"/>
    </source>
</evidence>
<reference evidence="6 7" key="1">
    <citation type="submission" date="2019-05" db="EMBL/GenBank/DDBJ databases">
        <title>Mumia sp. nov., isolated from the intestinal contents of plateau pika (Ochotona curzoniae) in the Qinghai-Tibet plateau of China.</title>
        <authorList>
            <person name="Tian Z."/>
        </authorList>
    </citation>
    <scope>NUCLEOTIDE SEQUENCE [LARGE SCALE GENOMIC DNA]</scope>
    <source>
        <strain evidence="7">527</strain>
        <strain evidence="6">Z527</strain>
    </source>
</reference>
<evidence type="ECO:0000313" key="6">
    <source>
        <dbReference type="EMBL" id="TNC45211.1"/>
    </source>
</evidence>
<dbReference type="OrthoDB" id="5242879at2"/>